<protein>
    <submittedName>
        <fullName evidence="3">Uncharacterized protein LOC103508472</fullName>
    </submittedName>
</protein>
<dbReference type="RefSeq" id="XP_026678625.1">
    <property type="nucleotide sequence ID" value="XM_026822824.1"/>
</dbReference>
<evidence type="ECO:0000256" key="1">
    <source>
        <dbReference type="SAM" id="MobiDB-lite"/>
    </source>
</evidence>
<dbReference type="AlphaFoldDB" id="A0A3Q0IW74"/>
<dbReference type="Proteomes" id="UP000079169">
    <property type="component" value="Unplaced"/>
</dbReference>
<dbReference type="KEGG" id="dci:103508472"/>
<sequence>MTNIDLADEDKGGEDSGEEGDPPFWASEEGGGGGRFSCVRQNTVIYNEDKSAVSSPNQGQGCIREDSMSTTSSSDPSENHRNTTPKHLNPLKSTTSILRETTLERGRLEEAVGVLRSRVEVLEYQLADATQSLALKSDTVSALEETVAKHEATIAHHLALVNTLSYQNQNYQAEINHLTSLYTKVNHQTLFFEKKRFPLVVRKKIMSCVVGTLI</sequence>
<organism evidence="2 3">
    <name type="scientific">Diaphorina citri</name>
    <name type="common">Asian citrus psyllid</name>
    <dbReference type="NCBI Taxonomy" id="121845"/>
    <lineage>
        <taxon>Eukaryota</taxon>
        <taxon>Metazoa</taxon>
        <taxon>Ecdysozoa</taxon>
        <taxon>Arthropoda</taxon>
        <taxon>Hexapoda</taxon>
        <taxon>Insecta</taxon>
        <taxon>Pterygota</taxon>
        <taxon>Neoptera</taxon>
        <taxon>Paraneoptera</taxon>
        <taxon>Hemiptera</taxon>
        <taxon>Sternorrhyncha</taxon>
        <taxon>Psylloidea</taxon>
        <taxon>Psyllidae</taxon>
        <taxon>Diaphorininae</taxon>
        <taxon>Diaphorina</taxon>
    </lineage>
</organism>
<evidence type="ECO:0000313" key="3">
    <source>
        <dbReference type="RefSeq" id="XP_026678625.1"/>
    </source>
</evidence>
<keyword evidence="2" id="KW-1185">Reference proteome</keyword>
<proteinExistence type="predicted"/>
<name>A0A3Q0IW74_DIACI</name>
<dbReference type="GeneID" id="103508472"/>
<reference evidence="3" key="1">
    <citation type="submission" date="2025-08" db="UniProtKB">
        <authorList>
            <consortium name="RefSeq"/>
        </authorList>
    </citation>
    <scope>IDENTIFICATION</scope>
</reference>
<feature type="region of interest" description="Disordered" evidence="1">
    <location>
        <begin position="1"/>
        <end position="37"/>
    </location>
</feature>
<gene>
    <name evidence="3" type="primary">LOC103508472</name>
</gene>
<accession>A0A3Q0IW74</accession>
<dbReference type="PaxDb" id="121845-A0A3Q0IW74"/>
<evidence type="ECO:0000313" key="2">
    <source>
        <dbReference type="Proteomes" id="UP000079169"/>
    </source>
</evidence>
<feature type="region of interest" description="Disordered" evidence="1">
    <location>
        <begin position="49"/>
        <end position="90"/>
    </location>
</feature>